<dbReference type="GO" id="GO:0051015">
    <property type="term" value="F:actin filament binding"/>
    <property type="evidence" value="ECO:0007669"/>
    <property type="project" value="TreeGrafter"/>
</dbReference>
<dbReference type="InterPro" id="IPR036872">
    <property type="entry name" value="CH_dom_sf"/>
</dbReference>
<dbReference type="Proteomes" id="UP000472263">
    <property type="component" value="Chromosome 24"/>
</dbReference>
<evidence type="ECO:0000256" key="2">
    <source>
        <dbReference type="ARBA" id="ARBA00022692"/>
    </source>
</evidence>
<evidence type="ECO:0000313" key="8">
    <source>
        <dbReference type="Proteomes" id="UP000472263"/>
    </source>
</evidence>
<dbReference type="GO" id="GO:0005640">
    <property type="term" value="C:nuclear outer membrane"/>
    <property type="evidence" value="ECO:0007669"/>
    <property type="project" value="TreeGrafter"/>
</dbReference>
<dbReference type="PANTHER" id="PTHR47535:SF9">
    <property type="entry name" value="CALPONIN-HOMOLOGY (CH) DOMAIN-CONTAINING PROTEIN"/>
    <property type="match status" value="1"/>
</dbReference>
<reference evidence="7" key="3">
    <citation type="submission" date="2025-09" db="UniProtKB">
        <authorList>
            <consortium name="Ensembl"/>
        </authorList>
    </citation>
    <scope>IDENTIFICATION</scope>
</reference>
<dbReference type="AlphaFoldDB" id="A0A667XVG6"/>
<comment type="subcellular location">
    <subcellularLocation>
        <location evidence="1">Membrane</location>
    </subcellularLocation>
</comment>
<dbReference type="GeneTree" id="ENSGT00940000180472"/>
<reference evidence="7" key="1">
    <citation type="submission" date="2019-06" db="EMBL/GenBank/DDBJ databases">
        <authorList>
            <consortium name="Wellcome Sanger Institute Data Sharing"/>
        </authorList>
    </citation>
    <scope>NUCLEOTIDE SEQUENCE [LARGE SCALE GENOMIC DNA]</scope>
</reference>
<accession>A0A667XVG6</accession>
<name>A0A667XVG6_9TELE</name>
<proteinExistence type="predicted"/>
<dbReference type="InParanoid" id="A0A667XVG6"/>
<sequence>KTLVLWDWANVEKKILLRNNSRVLFSTGYREAVQKRTFTRWMTVFLQRCEPPVEVHDLFTDIQDGRVLMALLEELSGCKLVSVYQSKAIFLSVFLYV</sequence>
<evidence type="ECO:0000256" key="4">
    <source>
        <dbReference type="ARBA" id="ARBA00022989"/>
    </source>
</evidence>
<dbReference type="Pfam" id="PF00307">
    <property type="entry name" value="CH"/>
    <property type="match status" value="1"/>
</dbReference>
<keyword evidence="3" id="KW-0677">Repeat</keyword>
<feature type="domain" description="Calponin-homology (CH)" evidence="6">
    <location>
        <begin position="32"/>
        <end position="97"/>
    </location>
</feature>
<dbReference type="GO" id="GO:0005737">
    <property type="term" value="C:cytoplasm"/>
    <property type="evidence" value="ECO:0007669"/>
    <property type="project" value="TreeGrafter"/>
</dbReference>
<evidence type="ECO:0000259" key="6">
    <source>
        <dbReference type="PROSITE" id="PS50021"/>
    </source>
</evidence>
<dbReference type="Gene3D" id="1.10.418.10">
    <property type="entry name" value="Calponin-like domain"/>
    <property type="match status" value="1"/>
</dbReference>
<evidence type="ECO:0000256" key="1">
    <source>
        <dbReference type="ARBA" id="ARBA00004370"/>
    </source>
</evidence>
<dbReference type="InterPro" id="IPR001715">
    <property type="entry name" value="CH_dom"/>
</dbReference>
<dbReference type="GO" id="GO:0034993">
    <property type="term" value="C:meiotic nuclear membrane microtubule tethering complex"/>
    <property type="evidence" value="ECO:0007669"/>
    <property type="project" value="TreeGrafter"/>
</dbReference>
<evidence type="ECO:0000256" key="5">
    <source>
        <dbReference type="ARBA" id="ARBA00023136"/>
    </source>
</evidence>
<dbReference type="SUPFAM" id="SSF47576">
    <property type="entry name" value="Calponin-homology domain, CH-domain"/>
    <property type="match status" value="1"/>
</dbReference>
<evidence type="ECO:0000313" key="7">
    <source>
        <dbReference type="Ensembl" id="ENSMMDP00005019247.1"/>
    </source>
</evidence>
<organism evidence="7 8">
    <name type="scientific">Myripristis murdjan</name>
    <name type="common">pinecone soldierfish</name>
    <dbReference type="NCBI Taxonomy" id="586833"/>
    <lineage>
        <taxon>Eukaryota</taxon>
        <taxon>Metazoa</taxon>
        <taxon>Chordata</taxon>
        <taxon>Craniata</taxon>
        <taxon>Vertebrata</taxon>
        <taxon>Euteleostomi</taxon>
        <taxon>Actinopterygii</taxon>
        <taxon>Neopterygii</taxon>
        <taxon>Teleostei</taxon>
        <taxon>Neoteleostei</taxon>
        <taxon>Acanthomorphata</taxon>
        <taxon>Holocentriformes</taxon>
        <taxon>Holocentridae</taxon>
        <taxon>Myripristis</taxon>
    </lineage>
</organism>
<dbReference type="InterPro" id="IPR052403">
    <property type="entry name" value="LINC-complex_assoc"/>
</dbReference>
<dbReference type="PANTHER" id="PTHR47535">
    <property type="entry name" value="MUSCLE-SPECIFIC PROTEIN 300 KDA, ISOFORM G"/>
    <property type="match status" value="1"/>
</dbReference>
<evidence type="ECO:0000256" key="3">
    <source>
        <dbReference type="ARBA" id="ARBA00022737"/>
    </source>
</evidence>
<keyword evidence="8" id="KW-1185">Reference proteome</keyword>
<keyword evidence="2" id="KW-0812">Transmembrane</keyword>
<keyword evidence="4" id="KW-1133">Transmembrane helix</keyword>
<dbReference type="GO" id="GO:0007097">
    <property type="term" value="P:nuclear migration"/>
    <property type="evidence" value="ECO:0007669"/>
    <property type="project" value="TreeGrafter"/>
</dbReference>
<dbReference type="Ensembl" id="ENSMMDT00005019706.1">
    <property type="protein sequence ID" value="ENSMMDP00005019247.1"/>
    <property type="gene ID" value="ENSMMDG00005009557.1"/>
</dbReference>
<keyword evidence="5" id="KW-0472">Membrane</keyword>
<reference evidence="7" key="2">
    <citation type="submission" date="2025-08" db="UniProtKB">
        <authorList>
            <consortium name="Ensembl"/>
        </authorList>
    </citation>
    <scope>IDENTIFICATION</scope>
</reference>
<dbReference type="PROSITE" id="PS50021">
    <property type="entry name" value="CH"/>
    <property type="match status" value="1"/>
</dbReference>
<protein>
    <recommendedName>
        <fullName evidence="6">Calponin-homology (CH) domain-containing protein</fullName>
    </recommendedName>
</protein>